<sequence>MGMLHCSLAVVAATTLIAQAVGKPVEPQPTPGTTYTPRSKGPLLQDFDALGAWFDGVAAINSTSAPHKNKNNATIAIVGGGVTGLATALMLDSVGVRNWEILEASERIGGRFRTIFVGGTQEFAEMGPMRLPYRIRYKSDNSTHEYTDHMMTFQLADWLNELNGNNQSLKVDFIPWIQHHPNELIATGTGRHPDGRVPTRAEIAADPSLGKPPPMTSLEYKDTKNKMNHILKDETTLRAIQKDIWRAHKKAMDHGLDDWSEQAMMRHVFKASENVTDAIWTATDYDVFWDEMVHNSNLAQDGGADSLGETEWKCVDGGFNRLSDAFLPHVSNRLTLNRKISKLETVSKATGGIKTRLSWHAGSGANRTRHSKDYDYTIMAVPFTMTRFMDLPNFSSVLSRAISEPGLRFKSACKVSLLFRERFWEQGERPILGGYSMPESLAVGALYYPVYGLNETGRPGLITHYRGGDWSDRFVSMTDAQHAELVLDAIVSLHGESARELYTGDYARLCWLEDEHTATAWCRPDVAQHKLYIPAYHRTEHNTIFVGEHTAPTHAWISSSLHSAVRGAVQLLLEMGMVDEAKTLNQRWMGRWISTQ</sequence>
<evidence type="ECO:0000259" key="2">
    <source>
        <dbReference type="Pfam" id="PF01593"/>
    </source>
</evidence>
<feature type="domain" description="Amine oxidase" evidence="2">
    <location>
        <begin position="83"/>
        <end position="572"/>
    </location>
</feature>
<dbReference type="PANTHER" id="PTHR10742:SF342">
    <property type="entry name" value="AMINE OXIDASE"/>
    <property type="match status" value="1"/>
</dbReference>
<protein>
    <recommendedName>
        <fullName evidence="2">Amine oxidase domain-containing protein</fullName>
    </recommendedName>
</protein>
<accession>A0A9Q8V699</accession>
<keyword evidence="1" id="KW-0732">Signal</keyword>
<dbReference type="Gene3D" id="3.90.660.10">
    <property type="match status" value="1"/>
</dbReference>
<dbReference type="Pfam" id="PF01593">
    <property type="entry name" value="Amino_oxidase"/>
    <property type="match status" value="1"/>
</dbReference>
<dbReference type="OrthoDB" id="7777654at2759"/>
<keyword evidence="4" id="KW-1185">Reference proteome</keyword>
<dbReference type="KEGG" id="ptkz:JDV02_000349"/>
<proteinExistence type="predicted"/>
<evidence type="ECO:0000256" key="1">
    <source>
        <dbReference type="SAM" id="SignalP"/>
    </source>
</evidence>
<dbReference type="RefSeq" id="XP_047837105.1">
    <property type="nucleotide sequence ID" value="XM_047981147.1"/>
</dbReference>
<dbReference type="SUPFAM" id="SSF51905">
    <property type="entry name" value="FAD/NAD(P)-binding domain"/>
    <property type="match status" value="1"/>
</dbReference>
<dbReference type="AlphaFoldDB" id="A0A9Q8V699"/>
<dbReference type="Gene3D" id="3.50.50.60">
    <property type="entry name" value="FAD/NAD(P)-binding domain"/>
    <property type="match status" value="1"/>
</dbReference>
<dbReference type="GO" id="GO:0009063">
    <property type="term" value="P:amino acid catabolic process"/>
    <property type="evidence" value="ECO:0007669"/>
    <property type="project" value="TreeGrafter"/>
</dbReference>
<dbReference type="SUPFAM" id="SSF54373">
    <property type="entry name" value="FAD-linked reductases, C-terminal domain"/>
    <property type="match status" value="1"/>
</dbReference>
<dbReference type="GeneID" id="72062315"/>
<dbReference type="EMBL" id="CP086354">
    <property type="protein sequence ID" value="UNI13624.1"/>
    <property type="molecule type" value="Genomic_DNA"/>
</dbReference>
<evidence type="ECO:0000313" key="3">
    <source>
        <dbReference type="EMBL" id="UNI13624.1"/>
    </source>
</evidence>
<feature type="chain" id="PRO_5040222639" description="Amine oxidase domain-containing protein" evidence="1">
    <location>
        <begin position="23"/>
        <end position="596"/>
    </location>
</feature>
<dbReference type="PANTHER" id="PTHR10742">
    <property type="entry name" value="FLAVIN MONOAMINE OXIDASE"/>
    <property type="match status" value="1"/>
</dbReference>
<feature type="signal peptide" evidence="1">
    <location>
        <begin position="1"/>
        <end position="22"/>
    </location>
</feature>
<dbReference type="GO" id="GO:0001716">
    <property type="term" value="F:L-amino-acid oxidase activity"/>
    <property type="evidence" value="ECO:0007669"/>
    <property type="project" value="TreeGrafter"/>
</dbReference>
<dbReference type="FunFam" id="1.20.1440.240:FF:000001">
    <property type="entry name" value="L-amino acid oxidase LaoA"/>
    <property type="match status" value="1"/>
</dbReference>
<name>A0A9Q8V699_9HYPO</name>
<reference evidence="3" key="1">
    <citation type="submission" date="2021-11" db="EMBL/GenBank/DDBJ databases">
        <title>Purpureocillium_takamizusanense_genome.</title>
        <authorList>
            <person name="Nguyen N.-H."/>
        </authorList>
    </citation>
    <scope>NUCLEOTIDE SEQUENCE</scope>
    <source>
        <strain evidence="3">PT3</strain>
    </source>
</reference>
<gene>
    <name evidence="3" type="ORF">JDV02_000349</name>
</gene>
<dbReference type="InterPro" id="IPR050281">
    <property type="entry name" value="Flavin_monoamine_oxidase"/>
</dbReference>
<dbReference type="InterPro" id="IPR036188">
    <property type="entry name" value="FAD/NAD-bd_sf"/>
</dbReference>
<dbReference type="InterPro" id="IPR002937">
    <property type="entry name" value="Amino_oxidase"/>
</dbReference>
<organism evidence="3 4">
    <name type="scientific">Purpureocillium takamizusanense</name>
    <dbReference type="NCBI Taxonomy" id="2060973"/>
    <lineage>
        <taxon>Eukaryota</taxon>
        <taxon>Fungi</taxon>
        <taxon>Dikarya</taxon>
        <taxon>Ascomycota</taxon>
        <taxon>Pezizomycotina</taxon>
        <taxon>Sordariomycetes</taxon>
        <taxon>Hypocreomycetidae</taxon>
        <taxon>Hypocreales</taxon>
        <taxon>Ophiocordycipitaceae</taxon>
        <taxon>Purpureocillium</taxon>
    </lineage>
</organism>
<dbReference type="Proteomes" id="UP000829364">
    <property type="component" value="Chromosome 1"/>
</dbReference>
<dbReference type="Gene3D" id="1.20.1440.240">
    <property type="match status" value="1"/>
</dbReference>
<evidence type="ECO:0000313" key="4">
    <source>
        <dbReference type="Proteomes" id="UP000829364"/>
    </source>
</evidence>